<keyword evidence="5" id="KW-0539">Nucleus</keyword>
<dbReference type="InterPro" id="IPR011989">
    <property type="entry name" value="ARM-like"/>
</dbReference>
<keyword evidence="13" id="KW-1185">Reference proteome</keyword>
<keyword evidence="2" id="KW-0597">Phosphoprotein</keyword>
<evidence type="ECO:0000256" key="5">
    <source>
        <dbReference type="ARBA" id="ARBA00023242"/>
    </source>
</evidence>
<evidence type="ECO:0000313" key="13">
    <source>
        <dbReference type="Proteomes" id="UP000054776"/>
    </source>
</evidence>
<organism evidence="12 13">
    <name type="scientific">Trichinella spiralis</name>
    <name type="common">Trichina worm</name>
    <dbReference type="NCBI Taxonomy" id="6334"/>
    <lineage>
        <taxon>Eukaryota</taxon>
        <taxon>Metazoa</taxon>
        <taxon>Ecdysozoa</taxon>
        <taxon>Nematoda</taxon>
        <taxon>Enoplea</taxon>
        <taxon>Dorylaimia</taxon>
        <taxon>Trichinellida</taxon>
        <taxon>Trichinellidae</taxon>
        <taxon>Trichinella</taxon>
    </lineage>
</organism>
<evidence type="ECO:0000256" key="3">
    <source>
        <dbReference type="ARBA" id="ARBA00022737"/>
    </source>
</evidence>
<feature type="region of interest" description="Disordered" evidence="10">
    <location>
        <begin position="640"/>
        <end position="659"/>
    </location>
</feature>
<evidence type="ECO:0000256" key="1">
    <source>
        <dbReference type="ARBA" id="ARBA00004123"/>
    </source>
</evidence>
<dbReference type="AlphaFoldDB" id="A0A0V1BPK8"/>
<feature type="non-terminal residue" evidence="12">
    <location>
        <position position="1153"/>
    </location>
</feature>
<dbReference type="eggNOG" id="KOG2734">
    <property type="taxonomic scope" value="Eukaryota"/>
</dbReference>
<gene>
    <name evidence="12" type="primary">Ctnnbl1</name>
    <name evidence="12" type="ORF">T01_15147</name>
</gene>
<dbReference type="Gene3D" id="1.25.10.10">
    <property type="entry name" value="Leucine-rich Repeat Variant"/>
    <property type="match status" value="2"/>
</dbReference>
<dbReference type="OrthoDB" id="1898821at2759"/>
<dbReference type="Pfam" id="PF08216">
    <property type="entry name" value="CTNNBL"/>
    <property type="match status" value="2"/>
</dbReference>
<feature type="compositionally biased region" description="Polar residues" evidence="10">
    <location>
        <begin position="640"/>
        <end position="651"/>
    </location>
</feature>
<dbReference type="InParanoid" id="A0A0V1BPK8"/>
<name>A0A0V1BPK8_TRISP</name>
<evidence type="ECO:0000256" key="6">
    <source>
        <dbReference type="ARBA" id="ARBA00058456"/>
    </source>
</evidence>
<evidence type="ECO:0000256" key="10">
    <source>
        <dbReference type="SAM" id="MobiDB-lite"/>
    </source>
</evidence>
<evidence type="ECO:0000256" key="4">
    <source>
        <dbReference type="ARBA" id="ARBA00023054"/>
    </source>
</evidence>
<evidence type="ECO:0000256" key="9">
    <source>
        <dbReference type="ARBA" id="ARBA00083862"/>
    </source>
</evidence>
<feature type="non-terminal residue" evidence="12">
    <location>
        <position position="1"/>
    </location>
</feature>
<evidence type="ECO:0000256" key="7">
    <source>
        <dbReference type="ARBA" id="ARBA00061776"/>
    </source>
</evidence>
<feature type="domain" description="Beta-catenin-like protein 1 N-terminal" evidence="11">
    <location>
        <begin position="115"/>
        <end position="222"/>
    </location>
</feature>
<feature type="domain" description="Beta-catenin-like protein 1 N-terminal" evidence="11">
    <location>
        <begin position="651"/>
        <end position="762"/>
    </location>
</feature>
<dbReference type="SUPFAM" id="SSF48371">
    <property type="entry name" value="ARM repeat"/>
    <property type="match status" value="2"/>
</dbReference>
<dbReference type="InterPro" id="IPR013180">
    <property type="entry name" value="CTNNBL1_N"/>
</dbReference>
<dbReference type="GO" id="GO:0005681">
    <property type="term" value="C:spliceosomal complex"/>
    <property type="evidence" value="ECO:0007669"/>
    <property type="project" value="TreeGrafter"/>
</dbReference>
<dbReference type="InterPro" id="IPR016024">
    <property type="entry name" value="ARM-type_fold"/>
</dbReference>
<dbReference type="GO" id="GO:0010467">
    <property type="term" value="P:gene expression"/>
    <property type="evidence" value="ECO:0007669"/>
    <property type="project" value="UniProtKB-ARBA"/>
</dbReference>
<dbReference type="Proteomes" id="UP000054776">
    <property type="component" value="Unassembled WGS sequence"/>
</dbReference>
<reference evidence="12 13" key="1">
    <citation type="submission" date="2015-01" db="EMBL/GenBank/DDBJ databases">
        <title>Evolution of Trichinella species and genotypes.</title>
        <authorList>
            <person name="Korhonen P.K."/>
            <person name="Edoardo P."/>
            <person name="Giuseppe L.R."/>
            <person name="Gasser R.B."/>
        </authorList>
    </citation>
    <scope>NUCLEOTIDE SEQUENCE [LARGE SCALE GENOMIC DNA]</scope>
    <source>
        <strain evidence="12">ISS3</strain>
    </source>
</reference>
<comment type="subunit">
    <text evidence="7">Component of the PRP19-CDC5L splicing complex composed of a core complex comprising a homotetramer of PRPF19, CDC5L, PLRG1 and BCAS2, and at least three less stably associated proteins CTNNBL1, CWC15 and HSPA8. Interacts directly with CWC15 and CDC5L in the complex. Interacts with AICDA; the interaction is important for the antibody diversification activity of AICDA. Interacts with PRPF31 (via its NLS). Interacts (via its N-terminal NLS) with KPNA1 and KPNA2.</text>
</comment>
<dbReference type="PANTHER" id="PTHR14978:SF0">
    <property type="entry name" value="BETA-CATENIN-LIKE PROTEIN 1"/>
    <property type="match status" value="1"/>
</dbReference>
<feature type="compositionally biased region" description="Basic and acidic residues" evidence="10">
    <location>
        <begin position="108"/>
        <end position="122"/>
    </location>
</feature>
<keyword evidence="4" id="KW-0175">Coiled coil</keyword>
<dbReference type="InterPro" id="IPR039678">
    <property type="entry name" value="CTNNBL1"/>
</dbReference>
<evidence type="ECO:0000259" key="11">
    <source>
        <dbReference type="SMART" id="SM01156"/>
    </source>
</evidence>
<dbReference type="STRING" id="6334.A0A0V1BPK8"/>
<evidence type="ECO:0000256" key="8">
    <source>
        <dbReference type="ARBA" id="ARBA00070106"/>
    </source>
</evidence>
<protein>
    <recommendedName>
        <fullName evidence="8">Beta-catenin-like protein 1</fullName>
    </recommendedName>
    <alternativeName>
        <fullName evidence="9">Nuclear-associated protein</fullName>
    </alternativeName>
</protein>
<accession>A0A0V1BPK8</accession>
<dbReference type="EMBL" id="JYDH01000022">
    <property type="protein sequence ID" value="KRY38893.1"/>
    <property type="molecule type" value="Genomic_DNA"/>
</dbReference>
<dbReference type="SMART" id="SM01156">
    <property type="entry name" value="DUF1716"/>
    <property type="match status" value="2"/>
</dbReference>
<comment type="caution">
    <text evidence="12">The sequence shown here is derived from an EMBL/GenBank/DDBJ whole genome shotgun (WGS) entry which is preliminary data.</text>
</comment>
<feature type="region of interest" description="Disordered" evidence="10">
    <location>
        <begin position="100"/>
        <end position="122"/>
    </location>
</feature>
<evidence type="ECO:0000313" key="12">
    <source>
        <dbReference type="EMBL" id="KRY38893.1"/>
    </source>
</evidence>
<sequence>CIHVRFIPIVTARLTDDICSIPIVNGRRGGNTELITNHVAVALARDVGECVRAWANVVPDRSSCDLLWRLLIARWNKRSKRLSGINTMSAINVNESLQSSINSTSEGRNVDEENGESNRRRLDHSYETVGDGLLEPLSESYVRRLIFNFEKMAAKNQEMRIKYPDDPTKLTDSDMELNVAIGELQLLSDAPHFYALFVRLNTVSSLCQLLLHPNSDIGVAVADLFYEMTEIIPESPNLSILVDALMDAQAPQCLLTNLKRLNEDNPLEAIAVYSTMAVIQNMIEKTTNAADEAVQCGYVQWVLDRLKMKILPYDENKVYCCQFLDTLMENSGECKKVLHENNGIDILLELLAGYRRPDPCLASKKQSMLNVFSSLCLSLLYVPNKHKFREGEGFQVVLMMLRKSKSGLGWALRALDYATKSPDSKENCNKFVEVGGLGTIFAFFMRPVSRRIRKHFSIEEQEEHVCSILSSLLKYCDSSQQERVIKKFSERNFEKLKRLAKLHKKYWLRVRDFEKTHTSSSDDNKIYLDKLENGLSTLQSIGFIFSLVLVKGDNNLAQQTMKLLALHQLFLESIQQVLKEYAENLGLDGESKSEEKALMCYVNRLNNGFHFERITLICNVYDLINTMSAIDVNESLQSQGINSTSQGSNAAEENGEGQRQRLDPSFVIFETLRVDLQDESSVRRLILYFKNLAAKNQELRIKYPNDPIQFLDSDIELNMTIRDLHCLSNAPQFYGLLVRLNAVSILCQLLLHPKCSIGLAVADLLFEMIEIETEPQYLKILIDALMDAQAPECLLTNLKRLNENNREDAISVYSTIAVLETMIEKTTNAADVAVQCGYVQWLLNRLKMKIPFDDNKVHCNRFLGILLKNSGEGKKVFHENNGIDILLEQLAGYKRRDLYGSYKKKNMTYGFISLCASLLYVPNKHRFREGEGFQLMLMMLRMSKTALRWAFKALDDATRNPDSKENCNKLVDVGGLGTIFPFFMRPVSRRIRKYFPIEEQEEHVCSILSSLLKYCDSSQQKRVMKKFSENNFEKLKRLAKLHKKYWLRVRDFEKTHTSSSDDNKIYLDKLGNWLSTLQSIGFIFSLVLVKGDNNLAQQTMKLLALHQLFLESIQQVLKEYAENLGLDGESKSEDKALVETLIKQLDRMKSQAE</sequence>
<dbReference type="PANTHER" id="PTHR14978">
    <property type="entry name" value="BETA-CATENIN-LIKE PROTEIN 1 NUCLEAR ASSOCIATED PROTEIN"/>
    <property type="match status" value="1"/>
</dbReference>
<keyword evidence="3" id="KW-0677">Repeat</keyword>
<comment type="subcellular location">
    <subcellularLocation>
        <location evidence="1">Nucleus</location>
    </subcellularLocation>
</comment>
<dbReference type="FunFam" id="1.25.10.10:FF:001136">
    <property type="entry name" value="Beta-catenin-like protein 1"/>
    <property type="match status" value="2"/>
</dbReference>
<proteinExistence type="predicted"/>
<comment type="function">
    <text evidence="6">Component of the PRP19-CDC5L complex that forms an integral part of the spliceosome and is required for activating pre-mRNA splicing. Participates in AID/AICDA-mediated somatic hypermutation (SHM) and class-switch recombination (CSR), 2 processes resulting in the production of high-affinity, mutated isotype-switched antibodies.</text>
</comment>
<evidence type="ECO:0000256" key="2">
    <source>
        <dbReference type="ARBA" id="ARBA00022553"/>
    </source>
</evidence>